<protein>
    <submittedName>
        <fullName evidence="1">Uncharacterized protein</fullName>
    </submittedName>
</protein>
<proteinExistence type="predicted"/>
<evidence type="ECO:0000313" key="2">
    <source>
        <dbReference type="Proteomes" id="UP000003882"/>
    </source>
</evidence>
<organism evidence="1 2">
    <name type="scientific">Bifidobacterium catenulatum DSM 16992 = JCM 1194 = LMG 11043</name>
    <dbReference type="NCBI Taxonomy" id="566552"/>
    <lineage>
        <taxon>Bacteria</taxon>
        <taxon>Bacillati</taxon>
        <taxon>Actinomycetota</taxon>
        <taxon>Actinomycetes</taxon>
        <taxon>Bifidobacteriales</taxon>
        <taxon>Bifidobacteriaceae</taxon>
        <taxon>Bifidobacterium</taxon>
    </lineage>
</organism>
<name>B6XXL3_9BIFI</name>
<dbReference type="EMBL" id="ABXY01000031">
    <property type="protein sequence ID" value="EEB20590.1"/>
    <property type="molecule type" value="Genomic_DNA"/>
</dbReference>
<sequence>MMLTVMREIWIWGEKETKIVVCPSYGGMPAIYGIGCRYYGRQCR</sequence>
<reference evidence="1 2" key="2">
    <citation type="submission" date="2008-10" db="EMBL/GenBank/DDBJ databases">
        <authorList>
            <person name="Fulton L."/>
            <person name="Clifton S."/>
            <person name="Fulton B."/>
            <person name="Xu J."/>
            <person name="Minx P."/>
            <person name="Pepin K.H."/>
            <person name="Johnson M."/>
            <person name="Bhonagiri V."/>
            <person name="Nash W.E."/>
            <person name="Mardis E.R."/>
            <person name="Wilson R.K."/>
        </authorList>
    </citation>
    <scope>NUCLEOTIDE SEQUENCE [LARGE SCALE GENOMIC DNA]</scope>
    <source>
        <strain evidence="1 2">DSM 16992</strain>
    </source>
</reference>
<evidence type="ECO:0000313" key="1">
    <source>
        <dbReference type="EMBL" id="EEB20590.1"/>
    </source>
</evidence>
<reference evidence="1 2" key="1">
    <citation type="submission" date="2008-10" db="EMBL/GenBank/DDBJ databases">
        <title>Draft genome sequence of Bifidobacterium catenulatum (DSM 16992).</title>
        <authorList>
            <person name="Sudarsanam P."/>
            <person name="Ley R."/>
            <person name="Guruge J."/>
            <person name="Turnbaugh P.J."/>
            <person name="Mahowald M."/>
            <person name="Liep D."/>
            <person name="Gordon J."/>
        </authorList>
    </citation>
    <scope>NUCLEOTIDE SEQUENCE [LARGE SCALE GENOMIC DNA]</scope>
    <source>
        <strain evidence="1 2">DSM 16992</strain>
    </source>
</reference>
<accession>B6XXL3</accession>
<dbReference type="Proteomes" id="UP000003882">
    <property type="component" value="Unassembled WGS sequence"/>
</dbReference>
<dbReference type="AlphaFoldDB" id="B6XXL3"/>
<gene>
    <name evidence="1" type="ORF">BIFCAT_01974</name>
</gene>
<comment type="caution">
    <text evidence="1">The sequence shown here is derived from an EMBL/GenBank/DDBJ whole genome shotgun (WGS) entry which is preliminary data.</text>
</comment>